<keyword evidence="2" id="KW-0732">Signal</keyword>
<evidence type="ECO:0000256" key="2">
    <source>
        <dbReference type="SAM" id="SignalP"/>
    </source>
</evidence>
<evidence type="ECO:0000259" key="3">
    <source>
        <dbReference type="Pfam" id="PF07833"/>
    </source>
</evidence>
<comment type="caution">
    <text evidence="4">The sequence shown here is derived from an EMBL/GenBank/DDBJ whole genome shotgun (WGS) entry which is preliminary data.</text>
</comment>
<name>A0ABT6TX08_9BACL</name>
<proteinExistence type="predicted"/>
<dbReference type="EMBL" id="JAGRPV010000002">
    <property type="protein sequence ID" value="MDI4650337.1"/>
    <property type="molecule type" value="Genomic_DNA"/>
</dbReference>
<dbReference type="Proteomes" id="UP001161691">
    <property type="component" value="Unassembled WGS sequence"/>
</dbReference>
<evidence type="ECO:0000256" key="1">
    <source>
        <dbReference type="SAM" id="MobiDB-lite"/>
    </source>
</evidence>
<evidence type="ECO:0000313" key="5">
    <source>
        <dbReference type="Proteomes" id="UP001161691"/>
    </source>
</evidence>
<organism evidence="4 5">
    <name type="scientific">Cohnella hashimotonis</name>
    <dbReference type="NCBI Taxonomy" id="2826895"/>
    <lineage>
        <taxon>Bacteria</taxon>
        <taxon>Bacillati</taxon>
        <taxon>Bacillota</taxon>
        <taxon>Bacilli</taxon>
        <taxon>Bacillales</taxon>
        <taxon>Paenibacillaceae</taxon>
        <taxon>Cohnella</taxon>
    </lineage>
</organism>
<feature type="region of interest" description="Disordered" evidence="1">
    <location>
        <begin position="178"/>
        <end position="226"/>
    </location>
</feature>
<reference evidence="4" key="1">
    <citation type="submission" date="2023-04" db="EMBL/GenBank/DDBJ databases">
        <title>Comparative genomic analysis of Cohnella hashimotonis sp. nov., isolated from the International Space Station.</title>
        <authorList>
            <person name="Venkateswaran K."/>
            <person name="Simpson A."/>
        </authorList>
    </citation>
    <scope>NUCLEOTIDE SEQUENCE</scope>
    <source>
        <strain evidence="4">F6_2S_P_1</strain>
    </source>
</reference>
<dbReference type="Gene3D" id="3.30.457.10">
    <property type="entry name" value="Copper amine oxidase-like, N-terminal domain"/>
    <property type="match status" value="1"/>
</dbReference>
<dbReference type="Pfam" id="PF07833">
    <property type="entry name" value="Cu_amine_oxidN1"/>
    <property type="match status" value="1"/>
</dbReference>
<gene>
    <name evidence="4" type="ORF">KB449_35735</name>
</gene>
<dbReference type="SUPFAM" id="SSF55383">
    <property type="entry name" value="Copper amine oxidase, domain N"/>
    <property type="match status" value="1"/>
</dbReference>
<evidence type="ECO:0000313" key="4">
    <source>
        <dbReference type="EMBL" id="MDI4650337.1"/>
    </source>
</evidence>
<sequence length="328" mass="33882">MNSKRNILSAALLGAMLLSVPVAASAATTTIAVESKPIVMEFDGKKLALPSGQVAFMYQSKVYIPLRFASYALQKQVEYDAKTKTVSVAEPTSGQKVALKEYLTNAVASGEKPSTAIAKVKLVPTAVKLVFDGVEKKLPAGQQAYNVNGSIYVPVRFISEAVGMTVLWDAKTGTVSGESKVYRESQTSGGTSGGTSGSTGSGGSASGGGSTGGTGSGSNGGTGGGVTKPSYESITASAKSQLDALKMNCTVTLYDLYTQYQGATTEQKAALKAQGQSALSSCTTKFEKILADTGATLTANGYSTAILEDYRAQFEKDMQTGREIIGAN</sequence>
<feature type="signal peptide" evidence="2">
    <location>
        <begin position="1"/>
        <end position="26"/>
    </location>
</feature>
<accession>A0ABT6TX08</accession>
<dbReference type="InterPro" id="IPR036582">
    <property type="entry name" value="Mao_N_sf"/>
</dbReference>
<feature type="chain" id="PRO_5047373659" evidence="2">
    <location>
        <begin position="27"/>
        <end position="328"/>
    </location>
</feature>
<feature type="compositionally biased region" description="Gly residues" evidence="1">
    <location>
        <begin position="190"/>
        <end position="226"/>
    </location>
</feature>
<dbReference type="InterPro" id="IPR012854">
    <property type="entry name" value="Cu_amine_oxidase-like_N"/>
</dbReference>
<protein>
    <submittedName>
        <fullName evidence="4">Copper amine oxidase N-terminal domain-containing protein</fullName>
    </submittedName>
</protein>
<dbReference type="RefSeq" id="WP_282913187.1">
    <property type="nucleotide sequence ID" value="NZ_JAGRPV010000002.1"/>
</dbReference>
<feature type="domain" description="Copper amine oxidase-like N-terminal" evidence="3">
    <location>
        <begin position="51"/>
        <end position="176"/>
    </location>
</feature>
<keyword evidence="5" id="KW-1185">Reference proteome</keyword>